<name>A0AAP5MDT2_9CYAN</name>
<reference evidence="2" key="1">
    <citation type="journal article" date="2021" name="Science">
        <title>Hunting the eagle killer: A cyanobacterial neurotoxin causes vacuolar myelinopathy.</title>
        <authorList>
            <person name="Breinlinger S."/>
            <person name="Phillips T.J."/>
            <person name="Haram B.N."/>
            <person name="Mares J."/>
            <person name="Martinez Yerena J.A."/>
            <person name="Hrouzek P."/>
            <person name="Sobotka R."/>
            <person name="Henderson W.M."/>
            <person name="Schmieder P."/>
            <person name="Williams S.M."/>
            <person name="Lauderdale J.D."/>
            <person name="Wilde H.D."/>
            <person name="Gerrin W."/>
            <person name="Kust A."/>
            <person name="Washington J.W."/>
            <person name="Wagner C."/>
            <person name="Geier B."/>
            <person name="Liebeke M."/>
            <person name="Enke H."/>
            <person name="Niedermeyer T.H.J."/>
            <person name="Wilde S.B."/>
        </authorList>
    </citation>
    <scope>NUCLEOTIDE SEQUENCE [LARGE SCALE GENOMIC DNA]</scope>
    <source>
        <strain evidence="2">Thurmond2011</strain>
    </source>
</reference>
<evidence type="ECO:0000313" key="1">
    <source>
        <dbReference type="EMBL" id="MDR9900977.1"/>
    </source>
</evidence>
<evidence type="ECO:0000313" key="2">
    <source>
        <dbReference type="Proteomes" id="UP000667802"/>
    </source>
</evidence>
<organism evidence="1 2">
    <name type="scientific">Aetokthonos hydrillicola Thurmond2011</name>
    <dbReference type="NCBI Taxonomy" id="2712845"/>
    <lineage>
        <taxon>Bacteria</taxon>
        <taxon>Bacillati</taxon>
        <taxon>Cyanobacteriota</taxon>
        <taxon>Cyanophyceae</taxon>
        <taxon>Nostocales</taxon>
        <taxon>Hapalosiphonaceae</taxon>
        <taxon>Aetokthonos</taxon>
    </lineage>
</organism>
<comment type="caution">
    <text evidence="1">The sequence shown here is derived from an EMBL/GenBank/DDBJ whole genome shotgun (WGS) entry which is preliminary data.</text>
</comment>
<dbReference type="RefSeq" id="WP_310834551.1">
    <property type="nucleotide sequence ID" value="NZ_JAALHA020000049.1"/>
</dbReference>
<proteinExistence type="predicted"/>
<gene>
    <name evidence="1" type="ORF">G7B40_042150</name>
</gene>
<dbReference type="Proteomes" id="UP000667802">
    <property type="component" value="Unassembled WGS sequence"/>
</dbReference>
<keyword evidence="2" id="KW-1185">Reference proteome</keyword>
<dbReference type="AlphaFoldDB" id="A0AAP5MDT2"/>
<sequence length="212" mass="23439">MNGLLVRNVSPEIISSAICSMTETVFSVWSTYTLSELLEGVSDDIVFSSDELTVEEFSIPFATNGRFVPVRTTLARGHGNRAVSFLLTTVKRAVASSDLYKSDLINFFKKEFNGNQANLNWYAEQVGSLSQLAEWTLWTDLIDPSEAGYKQLFLAKTMPTLLRIKACLQSCIEGALSEGLDPTAAKSDKAGFAEVVLINVESEIMKIAHYYE</sequence>
<accession>A0AAP5MDT2</accession>
<protein>
    <submittedName>
        <fullName evidence="1">Uncharacterized protein</fullName>
    </submittedName>
</protein>
<dbReference type="EMBL" id="JAALHA020000049">
    <property type="protein sequence ID" value="MDR9900977.1"/>
    <property type="molecule type" value="Genomic_DNA"/>
</dbReference>